<dbReference type="InterPro" id="IPR000399">
    <property type="entry name" value="TPP-bd_CS"/>
</dbReference>
<keyword evidence="5" id="KW-1185">Reference proteome</keyword>
<dbReference type="PROSITE" id="PS00187">
    <property type="entry name" value="TPP_ENZYMES"/>
    <property type="match status" value="1"/>
</dbReference>
<feature type="domain" description="Thiamine pyrophosphate enzyme TPP-binding" evidence="3">
    <location>
        <begin position="253"/>
        <end position="392"/>
    </location>
</feature>
<evidence type="ECO:0000256" key="1">
    <source>
        <dbReference type="ARBA" id="ARBA00007812"/>
    </source>
</evidence>
<protein>
    <recommendedName>
        <fullName evidence="3">Thiamine pyrophosphate enzyme TPP-binding domain-containing protein</fullName>
    </recommendedName>
</protein>
<dbReference type="PANTHER" id="PTHR18968">
    <property type="entry name" value="THIAMINE PYROPHOSPHATE ENZYMES"/>
    <property type="match status" value="1"/>
</dbReference>
<evidence type="ECO:0000313" key="4">
    <source>
        <dbReference type="EMBL" id="MDR7086403.1"/>
    </source>
</evidence>
<dbReference type="EMBL" id="JAVDWH010000001">
    <property type="protein sequence ID" value="MDR7086403.1"/>
    <property type="molecule type" value="Genomic_DNA"/>
</dbReference>
<dbReference type="Gene3D" id="3.40.50.970">
    <property type="match status" value="1"/>
</dbReference>
<comment type="similarity">
    <text evidence="1">Belongs to the TPP enzyme family.</text>
</comment>
<dbReference type="RefSeq" id="WP_309968166.1">
    <property type="nucleotide sequence ID" value="NZ_JAVDWH010000001.1"/>
</dbReference>
<accession>A0ABU1UMJ3</accession>
<organism evidence="4 5">
    <name type="scientific">Aeromicrobium panaciterrae</name>
    <dbReference type="NCBI Taxonomy" id="363861"/>
    <lineage>
        <taxon>Bacteria</taxon>
        <taxon>Bacillati</taxon>
        <taxon>Actinomycetota</taxon>
        <taxon>Actinomycetes</taxon>
        <taxon>Propionibacteriales</taxon>
        <taxon>Nocardioidaceae</taxon>
        <taxon>Aeromicrobium</taxon>
    </lineage>
</organism>
<evidence type="ECO:0000259" key="3">
    <source>
        <dbReference type="Pfam" id="PF02775"/>
    </source>
</evidence>
<comment type="caution">
    <text evidence="4">The sequence shown here is derived from an EMBL/GenBank/DDBJ whole genome shotgun (WGS) entry which is preliminary data.</text>
</comment>
<evidence type="ECO:0000256" key="2">
    <source>
        <dbReference type="ARBA" id="ARBA00023052"/>
    </source>
</evidence>
<dbReference type="SUPFAM" id="SSF52518">
    <property type="entry name" value="Thiamin diphosphate-binding fold (THDP-binding)"/>
    <property type="match status" value="1"/>
</dbReference>
<reference evidence="4 5" key="1">
    <citation type="submission" date="2023-07" db="EMBL/GenBank/DDBJ databases">
        <title>Sorghum-associated microbial communities from plants grown in Nebraska, USA.</title>
        <authorList>
            <person name="Schachtman D."/>
        </authorList>
    </citation>
    <scope>NUCLEOTIDE SEQUENCE [LARGE SCALE GENOMIC DNA]</scope>
    <source>
        <strain evidence="4 5">BE248</strain>
    </source>
</reference>
<evidence type="ECO:0000313" key="5">
    <source>
        <dbReference type="Proteomes" id="UP001257739"/>
    </source>
</evidence>
<dbReference type="Pfam" id="PF02775">
    <property type="entry name" value="TPP_enzyme_C"/>
    <property type="match status" value="1"/>
</dbReference>
<name>A0ABU1UMJ3_9ACTN</name>
<dbReference type="InterPro" id="IPR011766">
    <property type="entry name" value="TPP_enzyme_TPP-bd"/>
</dbReference>
<dbReference type="Proteomes" id="UP001257739">
    <property type="component" value="Unassembled WGS sequence"/>
</dbReference>
<dbReference type="CDD" id="cd00568">
    <property type="entry name" value="TPP_enzymes"/>
    <property type="match status" value="1"/>
</dbReference>
<dbReference type="InterPro" id="IPR029061">
    <property type="entry name" value="THDP-binding"/>
</dbReference>
<keyword evidence="2" id="KW-0786">Thiamine pyrophosphate</keyword>
<proteinExistence type="inferred from homology"/>
<gene>
    <name evidence="4" type="ORF">J2X11_001242</name>
</gene>
<dbReference type="InterPro" id="IPR045229">
    <property type="entry name" value="TPP_enz"/>
</dbReference>
<sequence>MTDRAQGLDALCSASLIATYPSIGVDQTLRELAHESDCPPVVVASSERAAGFVAEGFAASSGQHAMVLVDRYWARSIEPLLIPGTKIGVASAQDGRLEIRDAVEAVSGPAMENEGDSAERAALFAAVLPGQFHQARGEAEKWVRESGVGAVTTSGFDSFPRSDPDVWLGRVGFMASSAPNVRWALLPGAELSQSVPGERTVIASFHELEGFKASANGANSRPVAPTVEEFASPLPRLLVELARRVPTSIAVADAGTSHRAVAVALANRGHECLMTDVLTPMGWSLPAALGASYAHPGRPLLVVLGDGSALGAVADLALLASHRVPAIVVIATNGTLGSRQGNVRSQDNVGLELPQVNWERLCAAFNIPVTPHGSTDRHLLDDVVAHLETGSGPQVLLVDCPVELPDELAGPTGIPLVDAHFQSSSAAVGGI</sequence>